<evidence type="ECO:0000256" key="1">
    <source>
        <dbReference type="ARBA" id="ARBA00022670"/>
    </source>
</evidence>
<dbReference type="CDD" id="cd05682">
    <property type="entry name" value="M20_dipept_dapE"/>
    <property type="match status" value="1"/>
</dbReference>
<dbReference type="InterPro" id="IPR051458">
    <property type="entry name" value="Cyt/Met_Dipeptidase"/>
</dbReference>
<accession>A0A3N2RCA3</accession>
<keyword evidence="2" id="KW-0479">Metal-binding</keyword>
<dbReference type="AlphaFoldDB" id="A0A3N2RCA3"/>
<organism evidence="5 6">
    <name type="scientific">Lysobacter enzymogenes</name>
    <dbReference type="NCBI Taxonomy" id="69"/>
    <lineage>
        <taxon>Bacteria</taxon>
        <taxon>Pseudomonadati</taxon>
        <taxon>Pseudomonadota</taxon>
        <taxon>Gammaproteobacteria</taxon>
        <taxon>Lysobacterales</taxon>
        <taxon>Lysobacteraceae</taxon>
        <taxon>Lysobacter</taxon>
    </lineage>
</organism>
<dbReference type="GO" id="GO:0046872">
    <property type="term" value="F:metal ion binding"/>
    <property type="evidence" value="ECO:0007669"/>
    <property type="project" value="UniProtKB-KW"/>
</dbReference>
<dbReference type="Gene3D" id="3.30.70.360">
    <property type="match status" value="1"/>
</dbReference>
<dbReference type="PANTHER" id="PTHR43270:SF4">
    <property type="entry name" value="CARNOSINE DIPEPTIDASE 2, ISOFORM A"/>
    <property type="match status" value="1"/>
</dbReference>
<dbReference type="RefSeq" id="WP_123649264.1">
    <property type="nucleotide sequence ID" value="NZ_RCTY01000051.1"/>
</dbReference>
<dbReference type="Pfam" id="PF01546">
    <property type="entry name" value="Peptidase_M20"/>
    <property type="match status" value="1"/>
</dbReference>
<dbReference type="Gene3D" id="3.40.630.10">
    <property type="entry name" value="Zn peptidases"/>
    <property type="match status" value="1"/>
</dbReference>
<dbReference type="Pfam" id="PF07687">
    <property type="entry name" value="M20_dimer"/>
    <property type="match status" value="1"/>
</dbReference>
<name>A0A3N2RCA3_LYSEN</name>
<gene>
    <name evidence="5" type="ORF">D9T17_20960</name>
</gene>
<dbReference type="Proteomes" id="UP000275910">
    <property type="component" value="Unassembled WGS sequence"/>
</dbReference>
<comment type="caution">
    <text evidence="5">The sequence shown here is derived from an EMBL/GenBank/DDBJ whole genome shotgun (WGS) entry which is preliminary data.</text>
</comment>
<dbReference type="GO" id="GO:0008233">
    <property type="term" value="F:peptidase activity"/>
    <property type="evidence" value="ECO:0007669"/>
    <property type="project" value="UniProtKB-KW"/>
</dbReference>
<evidence type="ECO:0000313" key="6">
    <source>
        <dbReference type="Proteomes" id="UP000275910"/>
    </source>
</evidence>
<dbReference type="EMBL" id="RCTY01000051">
    <property type="protein sequence ID" value="ROU05047.1"/>
    <property type="molecule type" value="Genomic_DNA"/>
</dbReference>
<feature type="domain" description="Peptidase M20 dimerisation" evidence="4">
    <location>
        <begin position="219"/>
        <end position="377"/>
    </location>
</feature>
<dbReference type="InterPro" id="IPR002933">
    <property type="entry name" value="Peptidase_M20"/>
</dbReference>
<keyword evidence="1" id="KW-0645">Protease</keyword>
<reference evidence="5 6" key="1">
    <citation type="submission" date="2018-10" db="EMBL/GenBank/DDBJ databases">
        <title>The genome of Lysobacter enzymogenes OH11.</title>
        <authorList>
            <person name="Liu F."/>
            <person name="Zhao Y."/>
            <person name="Qian G."/>
            <person name="Chen Y."/>
            <person name="Xu H."/>
        </authorList>
    </citation>
    <scope>NUCLEOTIDE SEQUENCE [LARGE SCALE GENOMIC DNA]</scope>
    <source>
        <strain evidence="5 6">OH11</strain>
    </source>
</reference>
<evidence type="ECO:0000259" key="4">
    <source>
        <dbReference type="Pfam" id="PF07687"/>
    </source>
</evidence>
<evidence type="ECO:0000256" key="3">
    <source>
        <dbReference type="ARBA" id="ARBA00022801"/>
    </source>
</evidence>
<evidence type="ECO:0000256" key="2">
    <source>
        <dbReference type="ARBA" id="ARBA00022723"/>
    </source>
</evidence>
<protein>
    <submittedName>
        <fullName evidence="5">M20/M25/M40 family metallo-hydrolase</fullName>
    </submittedName>
</protein>
<keyword evidence="3 5" id="KW-0378">Hydrolase</keyword>
<dbReference type="InterPro" id="IPR011650">
    <property type="entry name" value="Peptidase_M20_dimer"/>
</dbReference>
<dbReference type="PANTHER" id="PTHR43270">
    <property type="entry name" value="BETA-ALA-HIS DIPEPTIDASE"/>
    <property type="match status" value="1"/>
</dbReference>
<proteinExistence type="predicted"/>
<dbReference type="SUPFAM" id="SSF53187">
    <property type="entry name" value="Zn-dependent exopeptidases"/>
    <property type="match status" value="1"/>
</dbReference>
<dbReference type="GO" id="GO:0006508">
    <property type="term" value="P:proteolysis"/>
    <property type="evidence" value="ECO:0007669"/>
    <property type="project" value="UniProtKB-KW"/>
</dbReference>
<evidence type="ECO:0000313" key="5">
    <source>
        <dbReference type="EMBL" id="ROU05047.1"/>
    </source>
</evidence>
<sequence length="509" mass="55091">MDASKVDRYVGQKWDDEIVPQLVEYIRIPNKSPMFDADWVQHGYMDDAVKLMESWAKAQSIPGMQVEVVRLEGRTPLIFIDIPAFDGATARAAADAPAQARDEDCVLLYGHLDKQPEMTGWDDDLGPWKPVIKGDKLFGRGGADDGYAIFGSLAAILALQDQQVPHSRCVILIEACEESGSYDLPAYVDHLAERIGKPSLVVCLDSGCGNYDQLWCTTSLRGLAGGNFTVKVLSEGVHSGDASGVVPSSFRLLRQLLSRLEDETSGKILVEGLYVEVPEERMEQARQAAKVLDTAVYDKFPFLPGMKPMADELSELVLNRTWRPALSVTGVDGMPSLASAGNVLRPYTSVKLSLRLPPTLDGKRAGELLKEVLLRDPPNGAQVSLELEKSSSGWNAPAMSPWLSKAIDASSREFFGQPAMYMGEGGSIPFMGMLGEKFPGAQFMITGVLGPHSNAHGPNEFLHIPMGKRVTACVARVVAEHHQASQRGETTGAAVVADSGDRHGGHGCC</sequence>